<dbReference type="InterPro" id="IPR006813">
    <property type="entry name" value="Glyco_trans_17"/>
</dbReference>
<accession>A0A1Y1MTM6</accession>
<dbReference type="GO" id="GO:0016020">
    <property type="term" value="C:membrane"/>
    <property type="evidence" value="ECO:0007669"/>
    <property type="project" value="InterPro"/>
</dbReference>
<dbReference type="PANTHER" id="PTHR12224:SF0">
    <property type="entry name" value="BETA-1,4-MANNOSYL-GLYCOPROTEIN 4-BETA-N-ACETYLGLUCOSAMINYLTRANSFERASE"/>
    <property type="match status" value="1"/>
</dbReference>
<evidence type="ECO:0008006" key="3">
    <source>
        <dbReference type="Google" id="ProtNLM"/>
    </source>
</evidence>
<proteinExistence type="predicted"/>
<dbReference type="GO" id="GO:0003830">
    <property type="term" value="F:beta-1,4-mannosylglycoprotein 4-beta-N-acetylglucosaminyltransferase activity"/>
    <property type="evidence" value="ECO:0007669"/>
    <property type="project" value="InterPro"/>
</dbReference>
<protein>
    <recommendedName>
        <fullName evidence="3">Beta-1,4-mannosyl-glycoprotein 4-beta-N-acetylglucosaminyltransferase</fullName>
    </recommendedName>
</protein>
<dbReference type="PANTHER" id="PTHR12224">
    <property type="entry name" value="BETA-1,4-MANNOSYL-GLYCOPROTEIN BETA-1,4-N-ACETYLGLUCOSAMINYL-TRANSFERASE"/>
    <property type="match status" value="1"/>
</dbReference>
<organism evidence="2">
    <name type="scientific">Photinus pyralis</name>
    <name type="common">Common eastern firefly</name>
    <name type="synonym">Lampyris pyralis</name>
    <dbReference type="NCBI Taxonomy" id="7054"/>
    <lineage>
        <taxon>Eukaryota</taxon>
        <taxon>Metazoa</taxon>
        <taxon>Ecdysozoa</taxon>
        <taxon>Arthropoda</taxon>
        <taxon>Hexapoda</taxon>
        <taxon>Insecta</taxon>
        <taxon>Pterygota</taxon>
        <taxon>Neoptera</taxon>
        <taxon>Endopterygota</taxon>
        <taxon>Coleoptera</taxon>
        <taxon>Polyphaga</taxon>
        <taxon>Elateriformia</taxon>
        <taxon>Elateroidea</taxon>
        <taxon>Lampyridae</taxon>
        <taxon>Lampyrinae</taxon>
        <taxon>Photinus</taxon>
    </lineage>
</organism>
<evidence type="ECO:0000313" key="2">
    <source>
        <dbReference type="EMBL" id="JAV88951.1"/>
    </source>
</evidence>
<feature type="transmembrane region" description="Helical" evidence="1">
    <location>
        <begin position="12"/>
        <end position="30"/>
    </location>
</feature>
<keyword evidence="1" id="KW-0472">Membrane</keyword>
<evidence type="ECO:0000256" key="1">
    <source>
        <dbReference type="SAM" id="Phobius"/>
    </source>
</evidence>
<dbReference type="GO" id="GO:0006044">
    <property type="term" value="P:N-acetylglucosamine metabolic process"/>
    <property type="evidence" value="ECO:0007669"/>
    <property type="project" value="TreeGrafter"/>
</dbReference>
<keyword evidence="1" id="KW-0812">Transmembrane</keyword>
<dbReference type="AlphaFoldDB" id="A0A1Y1MTM6"/>
<sequence>MRNTRFLCRRISIWIILVLQIVLITSYFLLQNESGHNLKSNITFNTSLGEVAIRNKLTYHTFGNRITLASIESSRLYVDLNTSLCYKHGSDLEVMGRSKNVVWKCKCLSGWHGNDCSQPEVIWRALLAHRKSVQLKGPRKYLRRIIYLLEVDEFAETSTEIRVNDLNSTVDLFVLYENQRSNYFARKISKFLKEFHSKILYLRLTNVKDVWKIVKSSLTNLQDDDIILVSGPSDYPNGAALQYIKLYDKWPQPFRFRLRWSVYGFFWQHPSKTALKGGACTISYLYETLQENVTLLYNKTADGMILGDLNHFGGWFCEYCYDSLQIIKFLNANPSLSMISFNSANLKKIDNEYVEDLIENGIYLDGKTELLRTRRYRESYFAPIFVTNSSWKYDWLLINLYSKMDYY</sequence>
<reference evidence="2" key="1">
    <citation type="journal article" date="2016" name="Sci. Rep.">
        <title>Molecular characterization of firefly nuptial gifts: a multi-omics approach sheds light on postcopulatory sexual selection.</title>
        <authorList>
            <person name="Al-Wathiqui N."/>
            <person name="Fallon T.R."/>
            <person name="South A."/>
            <person name="Weng J.K."/>
            <person name="Lewis S.M."/>
        </authorList>
    </citation>
    <scope>NUCLEOTIDE SEQUENCE</scope>
</reference>
<keyword evidence="1" id="KW-1133">Transmembrane helix</keyword>
<dbReference type="EMBL" id="GEZM01021542">
    <property type="protein sequence ID" value="JAV88951.1"/>
    <property type="molecule type" value="Transcribed_RNA"/>
</dbReference>
<name>A0A1Y1MTM6_PHOPY</name>